<protein>
    <recommendedName>
        <fullName evidence="5">NADH-quinone oxidoreductase subunit D domain-containing protein</fullName>
    </recommendedName>
</protein>
<dbReference type="PANTHER" id="PTHR11993:SF10">
    <property type="entry name" value="NADH DEHYDROGENASE [UBIQUINONE] IRON-SULFUR PROTEIN 2, MITOCHONDRIAL"/>
    <property type="match status" value="1"/>
</dbReference>
<dbReference type="GO" id="GO:0048038">
    <property type="term" value="F:quinone binding"/>
    <property type="evidence" value="ECO:0007669"/>
    <property type="project" value="InterPro"/>
</dbReference>
<proteinExistence type="inferred from homology"/>
<dbReference type="Pfam" id="PF00346">
    <property type="entry name" value="Complex1_49kDa"/>
    <property type="match status" value="1"/>
</dbReference>
<sequence length="416" mass="46568">MSSNFWPCTDHLMDHGLNGHCLKGLCPVDRRPPPTRYISRLWAAITIQEDTQNWKDKQTHLVGCRATSPTTQERDSLKSQGRGWPRGPTWRLGISAGNAKPKKYPDERRLHFLVLRERRSSPSVTGEATTDRISDDMGALMVLKARPGRFNLFPPVFRHSRSSFPLDDFASLLLEGKSKDEKRTSRRRSVEEALVSAIDLAASQKKHHQKKVFTAAKAALLENILSRNLEIYAEIDTETLRGWVEEIKENPNPLKSLIREHLIENEQRSGGTCGATYWVTLVRHEAADTESAHMPLIMPCLVPRHCGGPIAHDEHRAKGRLSNSRGVCWDSRRAAPYDVHDQSDPDVPVEGFSRPAPSAYTAVEAPKGEFGVFLVSNGRNCPYCRKIRAPGSTYSQGLDSMSKHHMSADVVTILGI</sequence>
<dbReference type="GO" id="GO:0051287">
    <property type="term" value="F:NAD binding"/>
    <property type="evidence" value="ECO:0007669"/>
    <property type="project" value="InterPro"/>
</dbReference>
<dbReference type="GO" id="GO:0016651">
    <property type="term" value="F:oxidoreductase activity, acting on NAD(P)H"/>
    <property type="evidence" value="ECO:0007669"/>
    <property type="project" value="InterPro"/>
</dbReference>
<keyword evidence="3" id="KW-0520">NAD</keyword>
<feature type="domain" description="NADH-quinone oxidoreductase subunit D" evidence="5">
    <location>
        <begin position="350"/>
        <end position="415"/>
    </location>
</feature>
<keyword evidence="7" id="KW-1185">Reference proteome</keyword>
<evidence type="ECO:0000256" key="1">
    <source>
        <dbReference type="ARBA" id="ARBA00005769"/>
    </source>
</evidence>
<accession>A0A1J7GHK3</accession>
<evidence type="ECO:0000313" key="6">
    <source>
        <dbReference type="EMBL" id="OIV89536.1"/>
    </source>
</evidence>
<dbReference type="EMBL" id="KV862281">
    <property type="protein sequence ID" value="OIV89536.1"/>
    <property type="molecule type" value="Genomic_DNA"/>
</dbReference>
<dbReference type="InterPro" id="IPR029014">
    <property type="entry name" value="NiFe-Hase_large"/>
</dbReference>
<gene>
    <name evidence="6" type="ORF">TanjilG_19949</name>
</gene>
<dbReference type="Gramene" id="OIV89536">
    <property type="protein sequence ID" value="OIV89536"/>
    <property type="gene ID" value="TanjilG_19949"/>
</dbReference>
<evidence type="ECO:0000256" key="4">
    <source>
        <dbReference type="SAM" id="MobiDB-lite"/>
    </source>
</evidence>
<dbReference type="Gene3D" id="1.10.645.10">
    <property type="entry name" value="Cytochrome-c3 Hydrogenase, chain B"/>
    <property type="match status" value="1"/>
</dbReference>
<evidence type="ECO:0000256" key="2">
    <source>
        <dbReference type="ARBA" id="ARBA00022967"/>
    </source>
</evidence>
<comment type="similarity">
    <text evidence="1">Belongs to the complex I 49 kDa subunit family.</text>
</comment>
<evidence type="ECO:0000313" key="7">
    <source>
        <dbReference type="Proteomes" id="UP000188354"/>
    </source>
</evidence>
<dbReference type="GO" id="GO:0005739">
    <property type="term" value="C:mitochondrion"/>
    <property type="evidence" value="ECO:0007669"/>
    <property type="project" value="GOC"/>
</dbReference>
<organism evidence="6 7">
    <name type="scientific">Lupinus angustifolius</name>
    <name type="common">Narrow-leaved blue lupine</name>
    <dbReference type="NCBI Taxonomy" id="3871"/>
    <lineage>
        <taxon>Eukaryota</taxon>
        <taxon>Viridiplantae</taxon>
        <taxon>Streptophyta</taxon>
        <taxon>Embryophyta</taxon>
        <taxon>Tracheophyta</taxon>
        <taxon>Spermatophyta</taxon>
        <taxon>Magnoliopsida</taxon>
        <taxon>eudicotyledons</taxon>
        <taxon>Gunneridae</taxon>
        <taxon>Pentapetalae</taxon>
        <taxon>rosids</taxon>
        <taxon>fabids</taxon>
        <taxon>Fabales</taxon>
        <taxon>Fabaceae</taxon>
        <taxon>Papilionoideae</taxon>
        <taxon>50 kb inversion clade</taxon>
        <taxon>genistoids sensu lato</taxon>
        <taxon>core genistoids</taxon>
        <taxon>Genisteae</taxon>
        <taxon>Lupinus</taxon>
    </lineage>
</organism>
<dbReference type="Proteomes" id="UP000188354">
    <property type="component" value="Unassembled WGS sequence"/>
</dbReference>
<name>A0A1J7GHK3_LUPAN</name>
<dbReference type="AlphaFoldDB" id="A0A1J7GHK3"/>
<dbReference type="GO" id="GO:0006120">
    <property type="term" value="P:mitochondrial electron transport, NADH to ubiquinone"/>
    <property type="evidence" value="ECO:0007669"/>
    <property type="project" value="TreeGrafter"/>
</dbReference>
<dbReference type="SUPFAM" id="SSF56762">
    <property type="entry name" value="HydB/Nqo4-like"/>
    <property type="match status" value="1"/>
</dbReference>
<dbReference type="PANTHER" id="PTHR11993">
    <property type="entry name" value="NADH-UBIQUINONE OXIDOREDUCTASE 49 KDA SUBUNIT"/>
    <property type="match status" value="1"/>
</dbReference>
<reference evidence="6 7" key="1">
    <citation type="journal article" date="2017" name="Plant Biotechnol. J.">
        <title>A comprehensive draft genome sequence for lupin (Lupinus angustifolius), an emerging health food: insights into plant-microbe interactions and legume evolution.</title>
        <authorList>
            <person name="Hane J.K."/>
            <person name="Ming Y."/>
            <person name="Kamphuis L.G."/>
            <person name="Nelson M.N."/>
            <person name="Garg G."/>
            <person name="Atkins C.A."/>
            <person name="Bayer P.E."/>
            <person name="Bravo A."/>
            <person name="Bringans S."/>
            <person name="Cannon S."/>
            <person name="Edwards D."/>
            <person name="Foley R."/>
            <person name="Gao L.L."/>
            <person name="Harrison M.J."/>
            <person name="Huang W."/>
            <person name="Hurgobin B."/>
            <person name="Li S."/>
            <person name="Liu C.W."/>
            <person name="McGrath A."/>
            <person name="Morahan G."/>
            <person name="Murray J."/>
            <person name="Weller J."/>
            <person name="Jian J."/>
            <person name="Singh K.B."/>
        </authorList>
    </citation>
    <scope>NUCLEOTIDE SEQUENCE [LARGE SCALE GENOMIC DNA]</scope>
    <source>
        <strain evidence="7">cv. Tanjil</strain>
        <tissue evidence="6">Whole plant</tissue>
    </source>
</reference>
<dbReference type="InterPro" id="IPR001135">
    <property type="entry name" value="NADH_Q_OxRdtase_suD"/>
</dbReference>
<feature type="region of interest" description="Disordered" evidence="4">
    <location>
        <begin position="67"/>
        <end position="98"/>
    </location>
</feature>
<dbReference type="InterPro" id="IPR022885">
    <property type="entry name" value="NDH1_su_D/H"/>
</dbReference>
<keyword evidence="2" id="KW-1278">Translocase</keyword>
<evidence type="ECO:0000256" key="3">
    <source>
        <dbReference type="ARBA" id="ARBA00023027"/>
    </source>
</evidence>
<evidence type="ECO:0000259" key="5">
    <source>
        <dbReference type="Pfam" id="PF00346"/>
    </source>
</evidence>